<dbReference type="Gene3D" id="3.30.40.10">
    <property type="entry name" value="Zinc/RING finger domain, C3HC4 (zinc finger)"/>
    <property type="match status" value="1"/>
</dbReference>
<dbReference type="PANTHER" id="PTHR22765:SF411">
    <property type="entry name" value="OS02G0248440 PROTEIN"/>
    <property type="match status" value="1"/>
</dbReference>
<feature type="region of interest" description="Disordered" evidence="2">
    <location>
        <begin position="75"/>
        <end position="113"/>
    </location>
</feature>
<reference evidence="4 5" key="1">
    <citation type="journal article" date="2018" name="MBio">
        <title>Comparative Genomics Reveals the Core Gene Toolbox for the Fungus-Insect Symbiosis.</title>
        <authorList>
            <person name="Wang Y."/>
            <person name="Stata M."/>
            <person name="Wang W."/>
            <person name="Stajich J.E."/>
            <person name="White M.M."/>
            <person name="Moncalvo J.M."/>
        </authorList>
    </citation>
    <scope>NUCLEOTIDE SEQUENCE [LARGE SCALE GENOMIC DNA]</scope>
    <source>
        <strain evidence="4 5">SC-DP-2</strain>
    </source>
</reference>
<dbReference type="EMBL" id="MBFS01001180">
    <property type="protein sequence ID" value="PVV01322.1"/>
    <property type="molecule type" value="Genomic_DNA"/>
</dbReference>
<evidence type="ECO:0000256" key="1">
    <source>
        <dbReference type="PROSITE-ProRule" id="PRU00175"/>
    </source>
</evidence>
<dbReference type="AlphaFoldDB" id="A0A2T9Z9T7"/>
<feature type="compositionally biased region" description="Low complexity" evidence="2">
    <location>
        <begin position="103"/>
        <end position="113"/>
    </location>
</feature>
<feature type="region of interest" description="Disordered" evidence="2">
    <location>
        <begin position="35"/>
        <end position="61"/>
    </location>
</feature>
<evidence type="ECO:0000259" key="3">
    <source>
        <dbReference type="PROSITE" id="PS50089"/>
    </source>
</evidence>
<dbReference type="PANTHER" id="PTHR22765">
    <property type="entry name" value="RING FINGER AND PROTEASE ASSOCIATED DOMAIN-CONTAINING"/>
    <property type="match status" value="1"/>
</dbReference>
<dbReference type="PROSITE" id="PS50089">
    <property type="entry name" value="ZF_RING_2"/>
    <property type="match status" value="1"/>
</dbReference>
<accession>A0A2T9Z9T7</accession>
<dbReference type="InterPro" id="IPR013083">
    <property type="entry name" value="Znf_RING/FYVE/PHD"/>
</dbReference>
<dbReference type="Proteomes" id="UP000245609">
    <property type="component" value="Unassembled WGS sequence"/>
</dbReference>
<keyword evidence="5" id="KW-1185">Reference proteome</keyword>
<dbReference type="GO" id="GO:0061630">
    <property type="term" value="F:ubiquitin protein ligase activity"/>
    <property type="evidence" value="ECO:0007669"/>
    <property type="project" value="TreeGrafter"/>
</dbReference>
<name>A0A2T9Z9T7_9FUNG</name>
<evidence type="ECO:0000313" key="4">
    <source>
        <dbReference type="EMBL" id="PVV01322.1"/>
    </source>
</evidence>
<evidence type="ECO:0000256" key="2">
    <source>
        <dbReference type="SAM" id="MobiDB-lite"/>
    </source>
</evidence>
<comment type="caution">
    <text evidence="4">The sequence shown here is derived from an EMBL/GenBank/DDBJ whole genome shotgun (WGS) entry which is preliminary data.</text>
</comment>
<keyword evidence="1" id="KW-0863">Zinc-finger</keyword>
<dbReference type="InterPro" id="IPR001841">
    <property type="entry name" value="Znf_RING"/>
</dbReference>
<dbReference type="GO" id="GO:0008270">
    <property type="term" value="F:zinc ion binding"/>
    <property type="evidence" value="ECO:0007669"/>
    <property type="project" value="UniProtKB-KW"/>
</dbReference>
<dbReference type="SMART" id="SM00184">
    <property type="entry name" value="RING"/>
    <property type="match status" value="1"/>
</dbReference>
<keyword evidence="1" id="KW-0479">Metal-binding</keyword>
<dbReference type="GO" id="GO:0006511">
    <property type="term" value="P:ubiquitin-dependent protein catabolic process"/>
    <property type="evidence" value="ECO:0007669"/>
    <property type="project" value="TreeGrafter"/>
</dbReference>
<dbReference type="UniPathway" id="UPA00143"/>
<sequence length="232" mass="26139">MLILTKVLRAVEFWCMDSPAEKNYRESETAISGLGRRVGQLDTGQTENAEYRGTKPDQSPHPIATRLVLLSSSSKGNLHGHRQSSNRQNSGSASTNATNYLTSSNGVPNSVNSVPTRYTRNNNRCQLKKVHRLNPDDLDMYPILPLYEAIKVKQSYIPDMPTELEKGILQSKPEGELNSIDCSFCFQKIKMTDEVRSIPCFHFFHVACLDPWLLSFGYQCPTCRFNLSQTTT</sequence>
<dbReference type="SUPFAM" id="SSF57850">
    <property type="entry name" value="RING/U-box"/>
    <property type="match status" value="1"/>
</dbReference>
<dbReference type="InterPro" id="IPR051826">
    <property type="entry name" value="E3_ubiquitin-ligase_domain"/>
</dbReference>
<dbReference type="STRING" id="133381.A0A2T9Z9T7"/>
<organism evidence="4 5">
    <name type="scientific">Smittium megazygosporum</name>
    <dbReference type="NCBI Taxonomy" id="133381"/>
    <lineage>
        <taxon>Eukaryota</taxon>
        <taxon>Fungi</taxon>
        <taxon>Fungi incertae sedis</taxon>
        <taxon>Zoopagomycota</taxon>
        <taxon>Kickxellomycotina</taxon>
        <taxon>Harpellomycetes</taxon>
        <taxon>Harpellales</taxon>
        <taxon>Legeriomycetaceae</taxon>
        <taxon>Smittium</taxon>
    </lineage>
</organism>
<keyword evidence="1" id="KW-0862">Zinc</keyword>
<feature type="domain" description="RING-type" evidence="3">
    <location>
        <begin position="182"/>
        <end position="224"/>
    </location>
</feature>
<dbReference type="GO" id="GO:0016567">
    <property type="term" value="P:protein ubiquitination"/>
    <property type="evidence" value="ECO:0007669"/>
    <property type="project" value="UniProtKB-UniPathway"/>
</dbReference>
<feature type="compositionally biased region" description="Polar residues" evidence="2">
    <location>
        <begin position="85"/>
        <end position="102"/>
    </location>
</feature>
<evidence type="ECO:0000313" key="5">
    <source>
        <dbReference type="Proteomes" id="UP000245609"/>
    </source>
</evidence>
<proteinExistence type="predicted"/>
<dbReference type="OrthoDB" id="8062037at2759"/>
<dbReference type="Pfam" id="PF13639">
    <property type="entry name" value="zf-RING_2"/>
    <property type="match status" value="1"/>
</dbReference>
<gene>
    <name evidence="4" type="ORF">BB560_004260</name>
</gene>
<protein>
    <recommendedName>
        <fullName evidence="3">RING-type domain-containing protein</fullName>
    </recommendedName>
</protein>